<feature type="domain" description="Guanylate cyclase" evidence="17">
    <location>
        <begin position="100"/>
        <end position="227"/>
    </location>
</feature>
<reference evidence="19" key="1">
    <citation type="submission" date="2025-08" db="UniProtKB">
        <authorList>
            <consortium name="RefSeq"/>
        </authorList>
    </citation>
    <scope>IDENTIFICATION</scope>
    <source>
        <tissue evidence="19">Whole body pupa</tissue>
    </source>
</reference>
<dbReference type="InterPro" id="IPR029787">
    <property type="entry name" value="Nucleotide_cyclase"/>
</dbReference>
<feature type="transmembrane region" description="Helical" evidence="16">
    <location>
        <begin position="517"/>
        <end position="540"/>
    </location>
</feature>
<comment type="similarity">
    <text evidence="14">Belongs to the adenylyl cyclase class-4/guanylyl cyclase family.</text>
</comment>
<dbReference type="Proteomes" id="UP000092443">
    <property type="component" value="Unplaced"/>
</dbReference>
<comment type="catalytic activity">
    <reaction evidence="1">
        <text>ATP = 3',5'-cyclic AMP + diphosphate</text>
        <dbReference type="Rhea" id="RHEA:15389"/>
        <dbReference type="ChEBI" id="CHEBI:30616"/>
        <dbReference type="ChEBI" id="CHEBI:33019"/>
        <dbReference type="ChEBI" id="CHEBI:58165"/>
        <dbReference type="EC" id="4.6.1.1"/>
    </reaction>
</comment>
<dbReference type="InterPro" id="IPR001054">
    <property type="entry name" value="A/G_cyclase"/>
</dbReference>
<dbReference type="KEGG" id="gfs:119631762"/>
<dbReference type="GO" id="GO:0005886">
    <property type="term" value="C:plasma membrane"/>
    <property type="evidence" value="ECO:0007669"/>
    <property type="project" value="TreeGrafter"/>
</dbReference>
<keyword evidence="11" id="KW-0115">cAMP biosynthesis</keyword>
<gene>
    <name evidence="19" type="primary">LOC119631762</name>
</gene>
<dbReference type="Pfam" id="PF00211">
    <property type="entry name" value="Guanylate_cyc"/>
    <property type="match status" value="2"/>
</dbReference>
<organism evidence="18 19">
    <name type="scientific">Glossina fuscipes</name>
    <dbReference type="NCBI Taxonomy" id="7396"/>
    <lineage>
        <taxon>Eukaryota</taxon>
        <taxon>Metazoa</taxon>
        <taxon>Ecdysozoa</taxon>
        <taxon>Arthropoda</taxon>
        <taxon>Hexapoda</taxon>
        <taxon>Insecta</taxon>
        <taxon>Pterygota</taxon>
        <taxon>Neoptera</taxon>
        <taxon>Endopterygota</taxon>
        <taxon>Diptera</taxon>
        <taxon>Brachycera</taxon>
        <taxon>Muscomorpha</taxon>
        <taxon>Hippoboscoidea</taxon>
        <taxon>Glossinidae</taxon>
        <taxon>Glossina</taxon>
    </lineage>
</organism>
<evidence type="ECO:0000256" key="14">
    <source>
        <dbReference type="RuleBase" id="RU000405"/>
    </source>
</evidence>
<evidence type="ECO:0000256" key="8">
    <source>
        <dbReference type="ARBA" id="ARBA00022840"/>
    </source>
</evidence>
<dbReference type="GO" id="GO:0004016">
    <property type="term" value="F:adenylate cyclase activity"/>
    <property type="evidence" value="ECO:0007669"/>
    <property type="project" value="UniProtKB-EC"/>
</dbReference>
<dbReference type="GO" id="GO:0005524">
    <property type="term" value="F:ATP binding"/>
    <property type="evidence" value="ECO:0007669"/>
    <property type="project" value="UniProtKB-KW"/>
</dbReference>
<feature type="domain" description="Guanylate cyclase" evidence="17">
    <location>
        <begin position="791"/>
        <end position="857"/>
    </location>
</feature>
<keyword evidence="8" id="KW-0067">ATP-binding</keyword>
<evidence type="ECO:0000256" key="10">
    <source>
        <dbReference type="ARBA" id="ARBA00022989"/>
    </source>
</evidence>
<keyword evidence="9" id="KW-0460">Magnesium</keyword>
<dbReference type="PANTHER" id="PTHR45627:SF23">
    <property type="entry name" value="AT30656P-RELATED"/>
    <property type="match status" value="1"/>
</dbReference>
<accession>A0A8U0W4Y5</accession>
<comment type="cofactor">
    <cofactor evidence="2">
        <name>Mg(2+)</name>
        <dbReference type="ChEBI" id="CHEBI:18420"/>
    </cofactor>
</comment>
<keyword evidence="7" id="KW-0547">Nucleotide-binding</keyword>
<evidence type="ECO:0000256" key="12">
    <source>
        <dbReference type="ARBA" id="ARBA00023136"/>
    </source>
</evidence>
<dbReference type="FunFam" id="3.30.70.1230:FF:000024">
    <property type="entry name" value="ACXA, isoform A"/>
    <property type="match status" value="1"/>
</dbReference>
<evidence type="ECO:0000256" key="16">
    <source>
        <dbReference type="SAM" id="Phobius"/>
    </source>
</evidence>
<dbReference type="RefSeq" id="XP_037880179.1">
    <property type="nucleotide sequence ID" value="XM_038024251.1"/>
</dbReference>
<evidence type="ECO:0000259" key="17">
    <source>
        <dbReference type="PROSITE" id="PS50125"/>
    </source>
</evidence>
<evidence type="ECO:0000256" key="2">
    <source>
        <dbReference type="ARBA" id="ARBA00001946"/>
    </source>
</evidence>
<feature type="compositionally biased region" description="Basic and acidic residues" evidence="15">
    <location>
        <begin position="708"/>
        <end position="724"/>
    </location>
</feature>
<evidence type="ECO:0000256" key="11">
    <source>
        <dbReference type="ARBA" id="ARBA00022998"/>
    </source>
</evidence>
<keyword evidence="12 16" id="KW-0472">Membrane</keyword>
<dbReference type="GO" id="GO:0035556">
    <property type="term" value="P:intracellular signal transduction"/>
    <property type="evidence" value="ECO:0007669"/>
    <property type="project" value="InterPro"/>
</dbReference>
<evidence type="ECO:0000313" key="18">
    <source>
        <dbReference type="Proteomes" id="UP000092443"/>
    </source>
</evidence>
<proteinExistence type="inferred from homology"/>
<dbReference type="PANTHER" id="PTHR45627">
    <property type="entry name" value="ADENYLATE CYCLASE TYPE 1"/>
    <property type="match status" value="1"/>
</dbReference>
<protein>
    <recommendedName>
        <fullName evidence="4">adenylate cyclase</fullName>
        <ecNumber evidence="4">4.6.1.1</ecNumber>
    </recommendedName>
</protein>
<keyword evidence="13 14" id="KW-0456">Lyase</keyword>
<dbReference type="GO" id="GO:0046872">
    <property type="term" value="F:metal ion binding"/>
    <property type="evidence" value="ECO:0007669"/>
    <property type="project" value="UniProtKB-KW"/>
</dbReference>
<keyword evidence="18" id="KW-1185">Reference proteome</keyword>
<keyword evidence="6" id="KW-0479">Metal-binding</keyword>
<dbReference type="PROSITE" id="PS50125">
    <property type="entry name" value="GUANYLATE_CYCLASE_2"/>
    <property type="match status" value="2"/>
</dbReference>
<feature type="region of interest" description="Disordered" evidence="15">
    <location>
        <begin position="708"/>
        <end position="727"/>
    </location>
</feature>
<dbReference type="SMART" id="SM00044">
    <property type="entry name" value="CYCc"/>
    <property type="match status" value="2"/>
</dbReference>
<dbReference type="CDD" id="cd07302">
    <property type="entry name" value="CHD"/>
    <property type="match status" value="2"/>
</dbReference>
<feature type="transmembrane region" description="Helical" evidence="16">
    <location>
        <begin position="422"/>
        <end position="441"/>
    </location>
</feature>
<evidence type="ECO:0000256" key="9">
    <source>
        <dbReference type="ARBA" id="ARBA00022842"/>
    </source>
</evidence>
<sequence>MVTPEIFFLIGLNIIGVTCRWRREIITRLLFLTKRQSVEQAVAFKYAKDQEKNLLVSIIPEPIAKKIGQEVRNRIERSKVGQQGLYEGRTFFVEPHEDVSIIFADLVNFTFLTTKLDVKTLVETLHDLFQRFDKACQDFNVMRIKFLGDCYYAVSGIPVSHPLHGVCCIELGRAIVAHVREVRTVRNLDVDMRIGIHSGSLLAGIIGSSKWQYDVWSTDVNIANCLETTGIPGRVHISKATLNLTEDFYIYEEGTEQAKTHPILLKYKIKTFLIIEPSIKMNTSIEWQNYLESKKEAEETTPSIDIEITPNEPKQMVYQEIVEKANELMEIEVGSLPICKLQFYRYCFERPRHLTADQIEEYRAESNISSIGLLFGNWSWEFKYLTYRTEFFKHYALVTFPVLLCVVAMQATKEQIQNTVEFWIICSLMILCNIAVIVFIWRKYLIRRIFRWRPIRKYIRRAPFKLRTITCDSDMLANDDKVIFLLLEEGIRKLCFNSWAVTESLCLYVALAFTWPLIPITLSFLMTVPLLIIYSIGIYTHLSLNYESSVSTNITTSAELAHVWVLLIIWFLYMLISRHLIFISKLNYFNERQLQRRIDSSSITNESIRALLLNILPAHVVQVYLTKRLKNEPYYEKHEYVAVMFATVIHEEAHLMDLRLMNEIMCDFDEVLKFYKFSEKVEKIKVINWTYMVACGLGSRRGYLPQSLKRDRSPFTPHEKESRRTIRKRSSHIFAFVIDKPEGNNVETNEQFPSPLLSSSNSSSSSISSEDESDRMNMRFMRNKKGVVYVLANFAVEFLKVIRSINSVIQESRSRGTPPLELRIGISSGEVMAGVVGSSQAHYDIWGNAVNMAARMDTTGEPGYIQVTEETAEILRDYNVSCTYRGLIDVKGRGEIPTYFIDVDDQFKFGTI</sequence>
<evidence type="ECO:0000256" key="4">
    <source>
        <dbReference type="ARBA" id="ARBA00012201"/>
    </source>
</evidence>
<dbReference type="AlphaFoldDB" id="A0A8U0W4Y5"/>
<evidence type="ECO:0000256" key="13">
    <source>
        <dbReference type="ARBA" id="ARBA00023239"/>
    </source>
</evidence>
<evidence type="ECO:0000256" key="5">
    <source>
        <dbReference type="ARBA" id="ARBA00022692"/>
    </source>
</evidence>
<dbReference type="SUPFAM" id="SSF55073">
    <property type="entry name" value="Nucleotide cyclase"/>
    <property type="match status" value="2"/>
</dbReference>
<feature type="transmembrane region" description="Helical" evidence="16">
    <location>
        <begin position="560"/>
        <end position="576"/>
    </location>
</feature>
<evidence type="ECO:0000256" key="6">
    <source>
        <dbReference type="ARBA" id="ARBA00022723"/>
    </source>
</evidence>
<name>A0A8U0W4Y5_9MUSC</name>
<feature type="compositionally biased region" description="Low complexity" evidence="15">
    <location>
        <begin position="753"/>
        <end position="768"/>
    </location>
</feature>
<keyword evidence="5 16" id="KW-0812">Transmembrane</keyword>
<feature type="region of interest" description="Disordered" evidence="15">
    <location>
        <begin position="745"/>
        <end position="774"/>
    </location>
</feature>
<dbReference type="GO" id="GO:0006171">
    <property type="term" value="P:cAMP biosynthetic process"/>
    <property type="evidence" value="ECO:0007669"/>
    <property type="project" value="UniProtKB-KW"/>
</dbReference>
<evidence type="ECO:0000256" key="3">
    <source>
        <dbReference type="ARBA" id="ARBA00004141"/>
    </source>
</evidence>
<comment type="subcellular location">
    <subcellularLocation>
        <location evidence="3">Membrane</location>
        <topology evidence="3">Multi-pass membrane protein</topology>
    </subcellularLocation>
</comment>
<dbReference type="Gene3D" id="3.30.70.1230">
    <property type="entry name" value="Nucleotide cyclase"/>
    <property type="match status" value="2"/>
</dbReference>
<dbReference type="InterPro" id="IPR018297">
    <property type="entry name" value="A/G_cyclase_CS"/>
</dbReference>
<evidence type="ECO:0000313" key="19">
    <source>
        <dbReference type="RefSeq" id="XP_037880179.1"/>
    </source>
</evidence>
<dbReference type="GeneID" id="119631762"/>
<dbReference type="EC" id="4.6.1.1" evidence="4"/>
<evidence type="ECO:0000256" key="15">
    <source>
        <dbReference type="SAM" id="MobiDB-lite"/>
    </source>
</evidence>
<dbReference type="PROSITE" id="PS00452">
    <property type="entry name" value="GUANYLATE_CYCLASE_1"/>
    <property type="match status" value="2"/>
</dbReference>
<evidence type="ECO:0000256" key="7">
    <source>
        <dbReference type="ARBA" id="ARBA00022741"/>
    </source>
</evidence>
<dbReference type="GO" id="GO:0007189">
    <property type="term" value="P:adenylate cyclase-activating G protein-coupled receptor signaling pathway"/>
    <property type="evidence" value="ECO:0007669"/>
    <property type="project" value="TreeGrafter"/>
</dbReference>
<evidence type="ECO:0000256" key="1">
    <source>
        <dbReference type="ARBA" id="ARBA00001593"/>
    </source>
</evidence>
<keyword evidence="10 16" id="KW-1133">Transmembrane helix</keyword>